<evidence type="ECO:0000313" key="7">
    <source>
        <dbReference type="Proteomes" id="UP000723714"/>
    </source>
</evidence>
<dbReference type="Proteomes" id="UP000723714">
    <property type="component" value="Unassembled WGS sequence"/>
</dbReference>
<feature type="binding site" evidence="4">
    <location>
        <position position="297"/>
    </location>
    <ligand>
        <name>Mn(2+)</name>
        <dbReference type="ChEBI" id="CHEBI:29035"/>
    </ligand>
</feature>
<name>A0ABS6D7P7_9FIRM</name>
<feature type="binding site" evidence="4">
    <location>
        <position position="295"/>
    </location>
    <ligand>
        <name>Mn(2+)</name>
        <dbReference type="ChEBI" id="CHEBI:29035"/>
    </ligand>
</feature>
<evidence type="ECO:0000256" key="1">
    <source>
        <dbReference type="ARBA" id="ARBA00022723"/>
    </source>
</evidence>
<dbReference type="NCBIfam" id="NF002203">
    <property type="entry name" value="PRK01076.1"/>
    <property type="match status" value="1"/>
</dbReference>
<comment type="function">
    <text evidence="4">Catalyzes the interconversion of L-rhamnose and L-rhamnulose.</text>
</comment>
<comment type="pathway">
    <text evidence="4">Carbohydrate degradation; L-rhamnose degradation; glycerone phosphate from L-rhamnose: step 1/3.</text>
</comment>
<keyword evidence="7" id="KW-1185">Reference proteome</keyword>
<reference evidence="6 7" key="1">
    <citation type="submission" date="2021-06" db="EMBL/GenBank/DDBJ databases">
        <title>Faecalicatena sp. nov. isolated from porcine feces.</title>
        <authorList>
            <person name="Oh B.S."/>
            <person name="Lee J.H."/>
        </authorList>
    </citation>
    <scope>NUCLEOTIDE SEQUENCE [LARGE SCALE GENOMIC DNA]</scope>
    <source>
        <strain evidence="6 7">AGMB00832</strain>
    </source>
</reference>
<dbReference type="GO" id="GO:0008740">
    <property type="term" value="F:L-rhamnose isomerase activity"/>
    <property type="evidence" value="ECO:0007669"/>
    <property type="project" value="UniProtKB-EC"/>
</dbReference>
<keyword evidence="3 4" id="KW-0413">Isomerase</keyword>
<proteinExistence type="inferred from homology"/>
<dbReference type="HAMAP" id="MF_00541">
    <property type="entry name" value="RhaA"/>
    <property type="match status" value="1"/>
</dbReference>
<evidence type="ECO:0000256" key="4">
    <source>
        <dbReference type="HAMAP-Rule" id="MF_00541"/>
    </source>
</evidence>
<keyword evidence="4" id="KW-0684">Rhamnose metabolism</keyword>
<comment type="caution">
    <text evidence="6">The sequence shown here is derived from an EMBL/GenBank/DDBJ whole genome shotgun (WGS) entry which is preliminary data.</text>
</comment>
<keyword evidence="2 4" id="KW-0464">Manganese</keyword>
<accession>A0ABS6D7P7</accession>
<dbReference type="Pfam" id="PF06134">
    <property type="entry name" value="RhaA"/>
    <property type="match status" value="1"/>
</dbReference>
<organism evidence="6 7">
    <name type="scientific">Faecalicatena faecalis</name>
    <dbReference type="NCBI Taxonomy" id="2726362"/>
    <lineage>
        <taxon>Bacteria</taxon>
        <taxon>Bacillati</taxon>
        <taxon>Bacillota</taxon>
        <taxon>Clostridia</taxon>
        <taxon>Lachnospirales</taxon>
        <taxon>Lachnospiraceae</taxon>
        <taxon>Faecalicatena</taxon>
    </lineage>
</organism>
<comment type="cofactor">
    <cofactor evidence="4">
        <name>Mn(2+)</name>
        <dbReference type="ChEBI" id="CHEBI:29035"/>
    </cofactor>
    <text evidence="4">Binds 1 Mn(2+) ion per subunit.</text>
</comment>
<comment type="catalytic activity">
    <reaction evidence="4">
        <text>L-rhamnopyranose = L-rhamnulose</text>
        <dbReference type="Rhea" id="RHEA:23160"/>
        <dbReference type="ChEBI" id="CHEBI:17897"/>
        <dbReference type="ChEBI" id="CHEBI:62346"/>
        <dbReference type="EC" id="5.3.1.14"/>
    </reaction>
</comment>
<keyword evidence="4" id="KW-0963">Cytoplasm</keyword>
<dbReference type="InterPro" id="IPR050337">
    <property type="entry name" value="L-rhamnose_isomerase"/>
</dbReference>
<protein>
    <recommendedName>
        <fullName evidence="4 5">L-rhamnose isomerase</fullName>
        <ecNumber evidence="4 5">5.3.1.14</ecNumber>
    </recommendedName>
</protein>
<sequence>MSRIEQNYRAAKELYADLGVNTDEALEILRNTPVSVHCWQIDDLTGFENPNAVLSGGIAAFGNAPGKPKSKSEFIQNLDQALNLIPGKNKLALHAVYLENNGKKVERNEIRPEHFTGWVEYAKKRNIGLDFNPTYFSHPMAESGFTLASRDEGVRGFWIEHGKRCREIGAYFGKELGQVCVTNHWIGDGYKDHTIDKVSPRLRLKDSLDKIFEKPISREFCVDSVESKLFGLGSESYVPGSHEFYTNYVMTHQNCILCMDAGHFHPTETVSSKISSYLAFDQELMLHVSRPVRWDSDHVVMLDDETKAIMEEIVRCHALDRVHIGLDFFDASINRIAATVIGARNAKKALLLALLQPTEELVRAELEDDFTKRLALSEEMKMMPFGLVWDMFCEQEGKPTEDWLTRIQY</sequence>
<dbReference type="RefSeq" id="WP_216244232.1">
    <property type="nucleotide sequence ID" value="NZ_JABACJ020000020.1"/>
</dbReference>
<dbReference type="EC" id="5.3.1.14" evidence="4 5"/>
<evidence type="ECO:0000256" key="5">
    <source>
        <dbReference type="NCBIfam" id="TIGR01748"/>
    </source>
</evidence>
<feature type="binding site" evidence="4">
    <location>
        <position position="263"/>
    </location>
    <ligand>
        <name>Mn(2+)</name>
        <dbReference type="ChEBI" id="CHEBI:29035"/>
    </ligand>
</feature>
<dbReference type="InterPro" id="IPR009308">
    <property type="entry name" value="Rhamnose_isomerase"/>
</dbReference>
<dbReference type="NCBIfam" id="TIGR01748">
    <property type="entry name" value="rhaA"/>
    <property type="match status" value="1"/>
</dbReference>
<dbReference type="EMBL" id="JABACJ020000020">
    <property type="protein sequence ID" value="MBU3877608.1"/>
    <property type="molecule type" value="Genomic_DNA"/>
</dbReference>
<comment type="subcellular location">
    <subcellularLocation>
        <location evidence="4">Cytoplasm</location>
    </subcellularLocation>
</comment>
<evidence type="ECO:0000256" key="2">
    <source>
        <dbReference type="ARBA" id="ARBA00023211"/>
    </source>
</evidence>
<comment type="similarity">
    <text evidence="4">Belongs to the rhamnose isomerase family.</text>
</comment>
<dbReference type="PANTHER" id="PTHR30268">
    <property type="entry name" value="L-RHAMNOSE ISOMERASE"/>
    <property type="match status" value="1"/>
</dbReference>
<evidence type="ECO:0000256" key="3">
    <source>
        <dbReference type="ARBA" id="ARBA00023235"/>
    </source>
</evidence>
<dbReference type="PANTHER" id="PTHR30268:SF0">
    <property type="entry name" value="L-RHAMNOSE ISOMERASE"/>
    <property type="match status" value="1"/>
</dbReference>
<gene>
    <name evidence="4" type="primary">rhaA</name>
    <name evidence="6" type="ORF">HGO97_017535</name>
</gene>
<evidence type="ECO:0000313" key="6">
    <source>
        <dbReference type="EMBL" id="MBU3877608.1"/>
    </source>
</evidence>
<keyword evidence="1 4" id="KW-0479">Metal-binding</keyword>